<dbReference type="Pfam" id="PF12966">
    <property type="entry name" value="AtpR"/>
    <property type="match status" value="1"/>
</dbReference>
<dbReference type="RefSeq" id="WP_145210043.1">
    <property type="nucleotide sequence ID" value="NZ_CP036432.1"/>
</dbReference>
<name>A0ABX5XNK6_9BACT</name>
<dbReference type="Proteomes" id="UP000318081">
    <property type="component" value="Chromosome"/>
</dbReference>
<evidence type="ECO:0000313" key="2">
    <source>
        <dbReference type="EMBL" id="QDV83337.1"/>
    </source>
</evidence>
<accession>A0ABX5XNK6</accession>
<protein>
    <submittedName>
        <fullName evidence="2">N-ATPase, AtpR subunit</fullName>
    </submittedName>
</protein>
<feature type="transmembrane region" description="Helical" evidence="1">
    <location>
        <begin position="39"/>
        <end position="62"/>
    </location>
</feature>
<dbReference type="EMBL" id="CP036432">
    <property type="protein sequence ID" value="QDV83337.1"/>
    <property type="molecule type" value="Genomic_DNA"/>
</dbReference>
<reference evidence="2 3" key="1">
    <citation type="submission" date="2019-02" db="EMBL/GenBank/DDBJ databases">
        <title>Deep-cultivation of Planctomycetes and their phenomic and genomic characterization uncovers novel biology.</title>
        <authorList>
            <person name="Wiegand S."/>
            <person name="Jogler M."/>
            <person name="Boedeker C."/>
            <person name="Pinto D."/>
            <person name="Vollmers J."/>
            <person name="Rivas-Marin E."/>
            <person name="Kohn T."/>
            <person name="Peeters S.H."/>
            <person name="Heuer A."/>
            <person name="Rast P."/>
            <person name="Oberbeckmann S."/>
            <person name="Bunk B."/>
            <person name="Jeske O."/>
            <person name="Meyerdierks A."/>
            <person name="Storesund J.E."/>
            <person name="Kallscheuer N."/>
            <person name="Luecker S."/>
            <person name="Lage O.M."/>
            <person name="Pohl T."/>
            <person name="Merkel B.J."/>
            <person name="Hornburger P."/>
            <person name="Mueller R.-W."/>
            <person name="Bruemmer F."/>
            <person name="Labrenz M."/>
            <person name="Spormann A.M."/>
            <person name="Op den Camp H."/>
            <person name="Overmann J."/>
            <person name="Amann R."/>
            <person name="Jetten M.S.M."/>
            <person name="Mascher T."/>
            <person name="Medema M.H."/>
            <person name="Devos D.P."/>
            <person name="Kaster A.-K."/>
            <person name="Ovreas L."/>
            <person name="Rohde M."/>
            <person name="Galperin M.Y."/>
            <person name="Jogler C."/>
        </authorList>
    </citation>
    <scope>NUCLEOTIDE SEQUENCE [LARGE SCALE GENOMIC DNA]</scope>
    <source>
        <strain evidence="2 3">TBK1r</strain>
    </source>
</reference>
<keyword evidence="3" id="KW-1185">Reference proteome</keyword>
<evidence type="ECO:0000256" key="1">
    <source>
        <dbReference type="SAM" id="Phobius"/>
    </source>
</evidence>
<feature type="transmembrane region" description="Helical" evidence="1">
    <location>
        <begin position="68"/>
        <end position="87"/>
    </location>
</feature>
<sequence>MFESIEIILAAGLGAILAVFYFGGLWWTLRGLSASQRPLAIYFASLTTRMVIALLVFAGFAVYGVWQTFAACLLGFLITRIALLRFLGREPSVATAVQTTVQTSAQTSVQRSRP</sequence>
<organism evidence="2 3">
    <name type="scientific">Stieleria magnilauensis</name>
    <dbReference type="NCBI Taxonomy" id="2527963"/>
    <lineage>
        <taxon>Bacteria</taxon>
        <taxon>Pseudomonadati</taxon>
        <taxon>Planctomycetota</taxon>
        <taxon>Planctomycetia</taxon>
        <taxon>Pirellulales</taxon>
        <taxon>Pirellulaceae</taxon>
        <taxon>Stieleria</taxon>
    </lineage>
</organism>
<gene>
    <name evidence="2" type="ORF">TBK1r_22750</name>
</gene>
<keyword evidence="1" id="KW-0472">Membrane</keyword>
<evidence type="ECO:0000313" key="3">
    <source>
        <dbReference type="Proteomes" id="UP000318081"/>
    </source>
</evidence>
<keyword evidence="1" id="KW-0812">Transmembrane</keyword>
<proteinExistence type="predicted"/>
<dbReference type="InterPro" id="IPR017581">
    <property type="entry name" value="AtpR-like"/>
</dbReference>
<keyword evidence="1" id="KW-1133">Transmembrane helix</keyword>
<feature type="transmembrane region" description="Helical" evidence="1">
    <location>
        <begin position="6"/>
        <end position="27"/>
    </location>
</feature>